<evidence type="ECO:0000256" key="1">
    <source>
        <dbReference type="SAM" id="Coils"/>
    </source>
</evidence>
<organism evidence="3 4">
    <name type="scientific">Ignisphaera cupida</name>
    <dbReference type="NCBI Taxonomy" id="3050454"/>
    <lineage>
        <taxon>Archaea</taxon>
        <taxon>Thermoproteota</taxon>
        <taxon>Thermoprotei</taxon>
        <taxon>Desulfurococcales</taxon>
        <taxon>Desulfurococcaceae</taxon>
        <taxon>Ignisphaera</taxon>
    </lineage>
</organism>
<dbReference type="Proteomes" id="UP001529235">
    <property type="component" value="Unassembled WGS sequence"/>
</dbReference>
<keyword evidence="1" id="KW-0175">Coiled coil</keyword>
<evidence type="ECO:0000313" key="3">
    <source>
        <dbReference type="EMBL" id="MDK6028245.1"/>
    </source>
</evidence>
<feature type="domain" description="CdvA-like coiled-coil" evidence="2">
    <location>
        <begin position="87"/>
        <end position="204"/>
    </location>
</feature>
<dbReference type="InterPro" id="IPR041461">
    <property type="entry name" value="CdvA_CC"/>
</dbReference>
<accession>A0ABD4Z5R5</accession>
<gene>
    <name evidence="3" type="ORF">QPL79_02555</name>
</gene>
<dbReference type="EMBL" id="JASNVW010000001">
    <property type="protein sequence ID" value="MDK6028245.1"/>
    <property type="molecule type" value="Genomic_DNA"/>
</dbReference>
<evidence type="ECO:0000313" key="4">
    <source>
        <dbReference type="Proteomes" id="UP001529235"/>
    </source>
</evidence>
<protein>
    <submittedName>
        <fullName evidence="3">CdvA-like protein</fullName>
    </submittedName>
</protein>
<dbReference type="Pfam" id="PF18822">
    <property type="entry name" value="CdvA"/>
    <property type="match status" value="1"/>
</dbReference>
<evidence type="ECO:0000259" key="2">
    <source>
        <dbReference type="Pfam" id="PF18822"/>
    </source>
</evidence>
<dbReference type="RefSeq" id="WP_285273213.1">
    <property type="nucleotide sequence ID" value="NZ_JASNVW010000001.1"/>
</dbReference>
<feature type="coiled-coil region" evidence="1">
    <location>
        <begin position="75"/>
        <end position="112"/>
    </location>
</feature>
<dbReference type="AlphaFoldDB" id="A0ABD4Z5R5"/>
<proteinExistence type="predicted"/>
<sequence>MGITIENVASSIGQTITDIYGRKVGVLVSVYSDFDGKVTAVEIMTNDMTYETLSSDRLEHGIDGIKILPEWVIEARKIERKLDVIKKRFKALEELYKKNQIAQHAYKELKEKFAKEIEHVKIETKNTKELLRKRINELENFVIHIEKAMTHLIVSYTAGEIPETGFKISADFMRFARQAAIDERKDLDKHLGLIEKLEQELVSIVSGFEESQTIATPAQPVTQPSPTPLAVKVVS</sequence>
<name>A0ABD4Z5R5_9CREN</name>
<keyword evidence="4" id="KW-1185">Reference proteome</keyword>
<comment type="caution">
    <text evidence="3">The sequence shown here is derived from an EMBL/GenBank/DDBJ whole genome shotgun (WGS) entry which is preliminary data.</text>
</comment>
<reference evidence="3 4" key="1">
    <citation type="submission" date="2023-05" db="EMBL/GenBank/DDBJ databases">
        <title>A new hyperthermophilic archaea 'Ignisphaera cupida' sp. nov. and description of the family 'Ignisphaeraceae' fam. nov.</title>
        <authorList>
            <person name="Podosokorskaya O.A."/>
            <person name="Elcheninov A.G."/>
            <person name="Klukina A."/>
            <person name="Merkel A.Y."/>
        </authorList>
    </citation>
    <scope>NUCLEOTIDE SEQUENCE [LARGE SCALE GENOMIC DNA]</scope>
    <source>
        <strain evidence="3 4">4213-co</strain>
    </source>
</reference>